<dbReference type="GeneID" id="115410202"/>
<organism evidence="8 9">
    <name type="scientific">Sphaeramia orbicularis</name>
    <name type="common">orbiculate cardinalfish</name>
    <dbReference type="NCBI Taxonomy" id="375764"/>
    <lineage>
        <taxon>Eukaryota</taxon>
        <taxon>Metazoa</taxon>
        <taxon>Chordata</taxon>
        <taxon>Craniata</taxon>
        <taxon>Vertebrata</taxon>
        <taxon>Euteleostomi</taxon>
        <taxon>Actinopterygii</taxon>
        <taxon>Neopterygii</taxon>
        <taxon>Teleostei</taxon>
        <taxon>Neoteleostei</taxon>
        <taxon>Acanthomorphata</taxon>
        <taxon>Gobiaria</taxon>
        <taxon>Kurtiformes</taxon>
        <taxon>Apogonoidei</taxon>
        <taxon>Apogonidae</taxon>
        <taxon>Apogoninae</taxon>
        <taxon>Sphaeramia</taxon>
    </lineage>
</organism>
<dbReference type="CDD" id="cd03572">
    <property type="entry name" value="ENTH_like_Tepsin"/>
    <property type="match status" value="1"/>
</dbReference>
<evidence type="ECO:0000256" key="5">
    <source>
        <dbReference type="SAM" id="MobiDB-lite"/>
    </source>
</evidence>
<proteinExistence type="predicted"/>
<evidence type="ECO:0000259" key="7">
    <source>
        <dbReference type="Pfam" id="PF25827"/>
    </source>
</evidence>
<feature type="domain" description="AP-4 complex accessory subunit Tepsin VHS/ENTH-like" evidence="7">
    <location>
        <begin position="310"/>
        <end position="413"/>
    </location>
</feature>
<feature type="region of interest" description="Disordered" evidence="5">
    <location>
        <begin position="237"/>
        <end position="296"/>
    </location>
</feature>
<feature type="compositionally biased region" description="Polar residues" evidence="5">
    <location>
        <begin position="274"/>
        <end position="291"/>
    </location>
</feature>
<dbReference type="InterPro" id="IPR008942">
    <property type="entry name" value="ENTH_VHS"/>
</dbReference>
<evidence type="ECO:0000259" key="6">
    <source>
        <dbReference type="Pfam" id="PF01417"/>
    </source>
</evidence>
<dbReference type="Proteomes" id="UP000472271">
    <property type="component" value="Chromosome 19"/>
</dbReference>
<dbReference type="Pfam" id="PF01417">
    <property type="entry name" value="ENTH"/>
    <property type="match status" value="1"/>
</dbReference>
<dbReference type="CTD" id="146705"/>
<dbReference type="InterPro" id="IPR035802">
    <property type="entry name" value="ENTH/VHS_tepsin"/>
</dbReference>
<dbReference type="Ensembl" id="ENSSORT00005026937.1">
    <property type="protein sequence ID" value="ENSSORP00005026166.1"/>
    <property type="gene ID" value="ENSSORG00005012565.1"/>
</dbReference>
<keyword evidence="3" id="KW-0333">Golgi apparatus</keyword>
<dbReference type="Gene3D" id="1.25.40.90">
    <property type="match status" value="1"/>
</dbReference>
<dbReference type="GO" id="GO:0031410">
    <property type="term" value="C:cytoplasmic vesicle"/>
    <property type="evidence" value="ECO:0007669"/>
    <property type="project" value="UniProtKB-SubCell"/>
</dbReference>
<feature type="compositionally biased region" description="Polar residues" evidence="5">
    <location>
        <begin position="426"/>
        <end position="447"/>
    </location>
</feature>
<dbReference type="OrthoDB" id="118154at2759"/>
<feature type="region of interest" description="Disordered" evidence="5">
    <location>
        <begin position="421"/>
        <end position="447"/>
    </location>
</feature>
<keyword evidence="9" id="KW-1185">Reference proteome</keyword>
<keyword evidence="4" id="KW-0968">Cytoplasmic vesicle</keyword>
<feature type="region of interest" description="Disordered" evidence="5">
    <location>
        <begin position="574"/>
        <end position="598"/>
    </location>
</feature>
<dbReference type="RefSeq" id="XP_029977562.1">
    <property type="nucleotide sequence ID" value="XM_030121702.1"/>
</dbReference>
<evidence type="ECO:0000256" key="3">
    <source>
        <dbReference type="ARBA" id="ARBA00023034"/>
    </source>
</evidence>
<feature type="compositionally biased region" description="Low complexity" evidence="5">
    <location>
        <begin position="255"/>
        <end position="264"/>
    </location>
</feature>
<reference evidence="8" key="1">
    <citation type="submission" date="2019-06" db="EMBL/GenBank/DDBJ databases">
        <authorList>
            <consortium name="Wellcome Sanger Institute Data Sharing"/>
        </authorList>
    </citation>
    <scope>NUCLEOTIDE SEQUENCE [LARGE SCALE GENOMIC DNA]</scope>
</reference>
<evidence type="ECO:0000256" key="2">
    <source>
        <dbReference type="ARBA" id="ARBA00004601"/>
    </source>
</evidence>
<evidence type="ECO:0000313" key="8">
    <source>
        <dbReference type="Ensembl" id="ENSSORP00005026166.1"/>
    </source>
</evidence>
<feature type="domain" description="ENTH" evidence="6">
    <location>
        <begin position="18"/>
        <end position="129"/>
    </location>
</feature>
<gene>
    <name evidence="8" type="primary">tepsin</name>
</gene>
<protein>
    <submittedName>
        <fullName evidence="8">Uncharacterized protein</fullName>
    </submittedName>
</protein>
<reference evidence="8" key="3">
    <citation type="submission" date="2025-09" db="UniProtKB">
        <authorList>
            <consortium name="Ensembl"/>
        </authorList>
    </citation>
    <scope>IDENTIFICATION</scope>
</reference>
<dbReference type="PANTHER" id="PTHR21514">
    <property type="entry name" value="AP-4 COMPLEX ACCESSORY SUBUNIT TEPSIN"/>
    <property type="match status" value="1"/>
</dbReference>
<dbReference type="InParanoid" id="A0A673AA72"/>
<reference evidence="8" key="2">
    <citation type="submission" date="2025-08" db="UniProtKB">
        <authorList>
            <consortium name="Ensembl"/>
        </authorList>
    </citation>
    <scope>IDENTIFICATION</scope>
</reference>
<sequence length="616" mass="66307">MATFMERLAFLQKVPTLMKATADDENPCPGYLFQEIGKISHESSGCGQCLLEYLLERLQVESCHVKLKVLKIFVHLCGHGSNHFLTELRRNSTFIQQASVYSGPPDPIHGTALYQKVRNTAQEVARLLFTETISSKSNITPISLAPPTMGMGSAASHRSGMQGFGYSPGKQGTAGSDSLLDKIQKAAEVVASAVLPPTEHQGIRLHDNHYRAVVAPTAPIEVAVPACAYNLPAHRPKVTQRCPGQVGGGWEETDSGNSSSHNSSQDIAAHSRASVGSKSAGTGSQSGASRESSGDLSERVEALQLGDCGQEMALINRLIEGSRVFLSREESQHFIKECSILNCEVVVELLSSKLQDPSSTVKMRTLCAVACLMTTDLLSLEQMFAATHRRLHQLSEGPPEPAANKATKILRQFEALMQGPLHTPRQDATNGSHRATNDPSSMSTYSNPLLRAHSADSTNSNHHQLKASQTDTLSTCATHPLNHTLCSVNESLPPLQRVDPVRTAEMDVGGEDPELIADGGPPTSSGHQSAQPCLSRLSLFSGMELVTKGRPLCDRPLCETSQTEFDMMDGSLTENQDEQNSVSPVDSPQPCISKTANDTVVSDSSQPVSAFSFLNF</sequence>
<dbReference type="PANTHER" id="PTHR21514:SF0">
    <property type="entry name" value="AP-4 COMPLEX ACCESSORY SUBUNIT TEPSIN"/>
    <property type="match status" value="1"/>
</dbReference>
<dbReference type="AlphaFoldDB" id="A0A673AA72"/>
<evidence type="ECO:0000313" key="9">
    <source>
        <dbReference type="Proteomes" id="UP000472271"/>
    </source>
</evidence>
<evidence type="ECO:0000256" key="1">
    <source>
        <dbReference type="ARBA" id="ARBA00004541"/>
    </source>
</evidence>
<dbReference type="InterPro" id="IPR058028">
    <property type="entry name" value="Tepsin_VHS/ENTH-like"/>
</dbReference>
<evidence type="ECO:0000256" key="4">
    <source>
        <dbReference type="ARBA" id="ARBA00023329"/>
    </source>
</evidence>
<dbReference type="InterPro" id="IPR013809">
    <property type="entry name" value="ENTH"/>
</dbReference>
<accession>A0A673AA72</accession>
<dbReference type="FunCoup" id="A0A673AA72">
    <property type="interactions" value="500"/>
</dbReference>
<comment type="subcellular location">
    <subcellularLocation>
        <location evidence="1">Cytoplasmic vesicle</location>
    </subcellularLocation>
    <subcellularLocation>
        <location evidence="2">Golgi apparatus</location>
        <location evidence="2">trans-Golgi network</location>
    </subcellularLocation>
</comment>
<name>A0A673AA72_9TELE</name>
<dbReference type="Pfam" id="PF25827">
    <property type="entry name" value="TVHS-like"/>
    <property type="match status" value="1"/>
</dbReference>
<dbReference type="GO" id="GO:0032588">
    <property type="term" value="C:trans-Golgi network membrane"/>
    <property type="evidence" value="ECO:0007669"/>
    <property type="project" value="TreeGrafter"/>
</dbReference>
<dbReference type="InterPro" id="IPR039273">
    <property type="entry name" value="TEPSIN"/>
</dbReference>
<dbReference type="SUPFAM" id="SSF48464">
    <property type="entry name" value="ENTH/VHS domain"/>
    <property type="match status" value="1"/>
</dbReference>